<accession>A0A1L6TE57</accession>
<sequence>MIITYDGKTIDFKQTHSLSIENSDLIFHQATTDQILHLQPHLIPCMDEIANYIIHCFKRGDDKVHLNDHLDQFSTAVLVKQDQSTLSSSE</sequence>
<dbReference type="RefSeq" id="WP_017377065.1">
    <property type="nucleotide sequence ID" value="NZ_CP012508.1"/>
</dbReference>
<evidence type="ECO:0000313" key="2">
    <source>
        <dbReference type="Proteomes" id="UP000029558"/>
    </source>
</evidence>
<name>A0A1L6TE57_PISSA</name>
<proteinExistence type="predicted"/>
<protein>
    <submittedName>
        <fullName evidence="1">Uncharacterized protein</fullName>
    </submittedName>
</protein>
<gene>
    <name evidence="1" type="ORF">KU39_2554</name>
</gene>
<reference evidence="1 2" key="1">
    <citation type="journal article" date="2014" name="Genome Announc.">
        <title>Comparative Genome Analysis of Two Isolates of the Fish Pathogen Piscirickettsia salmonis from Different Hosts Reveals Major Differences in Virulence-Associated Secretion Systems.</title>
        <authorList>
            <person name="Bohle H."/>
            <person name="Henriquez P."/>
            <person name="Grothusen H."/>
            <person name="Navas E."/>
            <person name="Sandoval A."/>
            <person name="Bustamante F."/>
            <person name="Bustos P."/>
            <person name="Mancilla M."/>
        </authorList>
    </citation>
    <scope>NUCLEOTIDE SEQUENCE [LARGE SCALE GENOMIC DNA]</scope>
    <source>
        <strain evidence="2">B1-32597</strain>
    </source>
</reference>
<dbReference type="OrthoDB" id="9905190at2"/>
<dbReference type="EMBL" id="CP012508">
    <property type="protein sequence ID" value="ALB23730.1"/>
    <property type="molecule type" value="Genomic_DNA"/>
</dbReference>
<dbReference type="Proteomes" id="UP000029558">
    <property type="component" value="Chromosome"/>
</dbReference>
<organism evidence="1 2">
    <name type="scientific">Piscirickettsia salmonis</name>
    <dbReference type="NCBI Taxonomy" id="1238"/>
    <lineage>
        <taxon>Bacteria</taxon>
        <taxon>Pseudomonadati</taxon>
        <taxon>Pseudomonadota</taxon>
        <taxon>Gammaproteobacteria</taxon>
        <taxon>Thiotrichales</taxon>
        <taxon>Piscirickettsiaceae</taxon>
        <taxon>Piscirickettsia</taxon>
    </lineage>
</organism>
<dbReference type="AlphaFoldDB" id="A0A1L6TE57"/>
<evidence type="ECO:0000313" key="1">
    <source>
        <dbReference type="EMBL" id="ALB23730.1"/>
    </source>
</evidence>